<comment type="caution">
    <text evidence="13">The sequence shown here is derived from an EMBL/GenBank/DDBJ whole genome shotgun (WGS) entry which is preliminary data.</text>
</comment>
<dbReference type="Gene3D" id="3.10.129.110">
    <property type="entry name" value="Polyketide synthase dehydratase"/>
    <property type="match status" value="1"/>
</dbReference>
<dbReference type="InterPro" id="IPR042104">
    <property type="entry name" value="PKS_dehydratase_sf"/>
</dbReference>
<dbReference type="Pfam" id="PF08659">
    <property type="entry name" value="KR"/>
    <property type="match status" value="1"/>
</dbReference>
<dbReference type="FunFam" id="3.40.47.10:FF:000019">
    <property type="entry name" value="Polyketide synthase type I"/>
    <property type="match status" value="1"/>
</dbReference>
<dbReference type="GO" id="GO:0005737">
    <property type="term" value="C:cytoplasm"/>
    <property type="evidence" value="ECO:0007669"/>
    <property type="project" value="TreeGrafter"/>
</dbReference>
<evidence type="ECO:0000259" key="11">
    <source>
        <dbReference type="PROSITE" id="PS52004"/>
    </source>
</evidence>
<dbReference type="PROSITE" id="PS00606">
    <property type="entry name" value="KS3_1"/>
    <property type="match status" value="1"/>
</dbReference>
<sequence length="2089" mass="224061">MPDTSAPAQDRLPAATTASQSQQEPVAIIGVGLRFPGGNDTLEGFDEFLRTGSSGIVPVPEERWDKSVFAPTGEEDRGKVRTTSGGFLDGIDQFDAQFFNISPKEAQYVDPQQRILLETVWSALEDANVNPATLRHGNGGVYIGTSSIDYALELDSLPYEELDGHLASGITAFPISGRVSYFLGWRGPSMSIDTACASSLTALHLAVEGLRRGECDIALAGGVNILHHPRIFVIFSNGNMLAPDGQCKTFDESANGYSRAEGAGALVLKRLSDAQRDGDRILAVVRGTAIGQDGESAGLTVPNGTAQETVMRTALANAGLEPGDVQYVEAHGTGTPLGDPIEMGAICDVFADSHTKDDPLVVGSVKTNIGHAEPAAGVVGVVKTVLQLRASTIYPHLNFSTPSPRIPWDRYAVTVPTECRPWDAEVKRAAINSFGFAGAIAAAVLEEAPPTAGEAQQATVTGGHVFTLSAKNRKSLAHQVEAYRTFLAENPDAPVGDIAYTGNVGRSHFNQRVAGVVHDRAELAAFLDKQAAALEKEKKSGGDFRKVAFLFTGQGSQYVGMGSALYEQFPVYREQVDECDRLFAPLLGRSIKDMVLGHSDDAEEIHQTRYTQPALFTVEYALAKLWLSWGARPNALIGHSIGEVVAAAVAGLFSLEDAVTLVAARARLMQSVTAPGGMAAVAAPADEIAPLLESYPDLAIAGINSPQQCVVSGGEDSLTALGAELTAQGLKVSRLSVSHAFHSPLMAEVYDEFRAAIAHITYREPVFTLISNVTGQVARPAELSTPDYWVRHIGAPVDFLAGMRTLERRGKHVLIELGPSPTLTSLARQCVTPQDHRWLSSLHRDDTDGSTLRAAVAQFYTAGLPFSWAEFHRGREGRRTPLPHYVFDRKRYWLPFKGERHGLGSRQASGEISHPLLGAEITTPEQLAEGVREFSTRLSAENPAYLVDHKVAGQVVFPGTGYLETLLALQDAVHGETRRAIQDVTMREALFLPEEGAVELRTRVRQLPDGTASVEVVSLVGAIERLHTTATLAAEPAADPALALELRALVDAAGEPDDALGSDEVYAAYSGAGLDYGPWFRRMGRVDRYGEDLAVGELQGLAAGALEHIPPALLDAATHAFAAVGDDGSSYLPVRFGSFRLFKKPKAEQLRAVLRRGAADHPEVDVSLDLVVLEGEQPVFELRGLGLKRIADPGRRKRHFLHELRWVKRSLVAQGGLGARHALLVGRTAEELAELAAAAPGAEVRLSFAENPAAVAQALREGQVTDVAWFWRAGSDDLRAESERNYRELLELLAVLDQEGFGRNQRLWLVTEQGQQLPGDLVTAQGPSAAASLWGFGHVVLNESPVYRTTMVDLPAEGGAQGLLDEWTSRDSGEFQVAFRGGHRHVRRLLPRAGETGDGNVELAVKEYGQFSGIKVVPAEDVTPVGDQIQVEVEAAGLNFKDVLNALGLLKEFGEQPLGFECAGTVVATGPDAGFRVGDQVIVNYLGVFKRRITVPSAVAVRKPAALSMTDAAALISVYVTAYYALHQLAGMKAGDRVLVHAAAGGVGQAAVQLAKLAGAEVFATASPHKWPLLRSQGVEHLMNSRTLDFAEEIERITGGAGVDIVLNSLNKDYIPAGMRALGQGGRFIELGKVGAWTPEQVSAERPDVTYHNFDLSELPEEQLIPVNQEIMGRIVALVEAGELPAIPATVYSLDEVEEAFGVLSRGANIGKLVLSFTDQHAPAAREVTVRPDRTYLITGGLGALGLVTAQKLVDLGARHIALVGRRSAAAEDVVHLEKRLRERAEVTVFQGDVAEPADVARIFAELRQHPPVGGIVHSAGTIADKPVTALTWEDIDQVFRPKVYGSWLLHEAAADLPELEFFVGYSSAAAVIGAQTQGNYAAANAFLDDLMIRRSRQGLPGLSINWGPWGEVGMSARLSDQLIRRWEDEGVRLFTPSRGTRALAQLLGAPVAQVVAGECDWDTFTASKPVDNALYRELLHEGGAAVRGLDLDALLLLPAEERAAAVDEFVRARVADVLHIEDVDTVDSNTAFGQLGLDSLMAVELKNGLETAFRVPLPSTIAFDFPSAGLLAEFIDQQLSPAPEQAAA</sequence>
<dbReference type="Pfam" id="PF00698">
    <property type="entry name" value="Acyl_transf_1"/>
    <property type="match status" value="1"/>
</dbReference>
<dbReference type="InterPro" id="IPR016035">
    <property type="entry name" value="Acyl_Trfase/lysoPLipase"/>
</dbReference>
<dbReference type="InterPro" id="IPR057326">
    <property type="entry name" value="KR_dom"/>
</dbReference>
<dbReference type="Gene3D" id="3.30.70.3290">
    <property type="match status" value="1"/>
</dbReference>
<dbReference type="SUPFAM" id="SSF52151">
    <property type="entry name" value="FabD/lysophospholipase-like"/>
    <property type="match status" value="1"/>
</dbReference>
<proteinExistence type="predicted"/>
<gene>
    <name evidence="13" type="ORF">FB465_4728</name>
</gene>
<organism evidence="13 14">
    <name type="scientific">Kitasatospora atroaurantiaca</name>
    <dbReference type="NCBI Taxonomy" id="285545"/>
    <lineage>
        <taxon>Bacteria</taxon>
        <taxon>Bacillati</taxon>
        <taxon>Actinomycetota</taxon>
        <taxon>Actinomycetes</taxon>
        <taxon>Kitasatosporales</taxon>
        <taxon>Streptomycetaceae</taxon>
        <taxon>Kitasatospora</taxon>
    </lineage>
</organism>
<dbReference type="GO" id="GO:0071770">
    <property type="term" value="P:DIM/DIP cell wall layer assembly"/>
    <property type="evidence" value="ECO:0007669"/>
    <property type="project" value="TreeGrafter"/>
</dbReference>
<dbReference type="InterPro" id="IPR020841">
    <property type="entry name" value="PKS_Beta-ketoAc_synthase_dom"/>
</dbReference>
<dbReference type="GO" id="GO:0031177">
    <property type="term" value="F:phosphopantetheine binding"/>
    <property type="evidence" value="ECO:0007669"/>
    <property type="project" value="InterPro"/>
</dbReference>
<evidence type="ECO:0000256" key="4">
    <source>
        <dbReference type="ARBA" id="ARBA00022679"/>
    </source>
</evidence>
<dbReference type="PROSITE" id="PS01162">
    <property type="entry name" value="QOR_ZETA_CRYSTAL"/>
    <property type="match status" value="1"/>
</dbReference>
<dbReference type="Gene3D" id="1.10.1200.10">
    <property type="entry name" value="ACP-like"/>
    <property type="match status" value="1"/>
</dbReference>
<evidence type="ECO:0000256" key="2">
    <source>
        <dbReference type="ARBA" id="ARBA00022450"/>
    </source>
</evidence>
<evidence type="ECO:0000259" key="12">
    <source>
        <dbReference type="PROSITE" id="PS52019"/>
    </source>
</evidence>
<dbReference type="InterPro" id="IPR009081">
    <property type="entry name" value="PP-bd_ACP"/>
</dbReference>
<feature type="domain" description="Carrier" evidence="10">
    <location>
        <begin position="2005"/>
        <end position="2080"/>
    </location>
</feature>
<dbReference type="GO" id="GO:0005886">
    <property type="term" value="C:plasma membrane"/>
    <property type="evidence" value="ECO:0007669"/>
    <property type="project" value="TreeGrafter"/>
</dbReference>
<dbReference type="InterPro" id="IPR001227">
    <property type="entry name" value="Ac_transferase_dom_sf"/>
</dbReference>
<feature type="domain" description="PKS/mFAS DH" evidence="12">
    <location>
        <begin position="914"/>
        <end position="1196"/>
    </location>
</feature>
<dbReference type="SMART" id="SM00826">
    <property type="entry name" value="PKS_DH"/>
    <property type="match status" value="1"/>
</dbReference>
<dbReference type="InterPro" id="IPR002364">
    <property type="entry name" value="Quin_OxRdtase/zeta-crystal_CS"/>
</dbReference>
<feature type="region of interest" description="C-terminal hotdog fold" evidence="8">
    <location>
        <begin position="1054"/>
        <end position="1196"/>
    </location>
</feature>
<evidence type="ECO:0000256" key="9">
    <source>
        <dbReference type="SAM" id="MobiDB-lite"/>
    </source>
</evidence>
<dbReference type="PROSITE" id="PS50075">
    <property type="entry name" value="CARRIER"/>
    <property type="match status" value="1"/>
</dbReference>
<dbReference type="GO" id="GO:0016491">
    <property type="term" value="F:oxidoreductase activity"/>
    <property type="evidence" value="ECO:0007669"/>
    <property type="project" value="InterPro"/>
</dbReference>
<dbReference type="Gene3D" id="3.40.50.720">
    <property type="entry name" value="NAD(P)-binding Rossmann-like Domain"/>
    <property type="match status" value="3"/>
</dbReference>
<dbReference type="SUPFAM" id="SSF50129">
    <property type="entry name" value="GroES-like"/>
    <property type="match status" value="1"/>
</dbReference>
<evidence type="ECO:0000313" key="14">
    <source>
        <dbReference type="Proteomes" id="UP000318416"/>
    </source>
</evidence>
<evidence type="ECO:0000259" key="10">
    <source>
        <dbReference type="PROSITE" id="PS50075"/>
    </source>
</evidence>
<keyword evidence="2" id="KW-0596">Phosphopantetheine</keyword>
<feature type="active site" description="Proton donor; for dehydratase activity" evidence="8">
    <location>
        <position position="1115"/>
    </location>
</feature>
<dbReference type="GO" id="GO:0004315">
    <property type="term" value="F:3-oxoacyl-[acyl-carrier-protein] synthase activity"/>
    <property type="evidence" value="ECO:0007669"/>
    <property type="project" value="InterPro"/>
</dbReference>
<dbReference type="Proteomes" id="UP000318416">
    <property type="component" value="Unassembled WGS sequence"/>
</dbReference>
<dbReference type="GO" id="GO:0004312">
    <property type="term" value="F:fatty acid synthase activity"/>
    <property type="evidence" value="ECO:0007669"/>
    <property type="project" value="TreeGrafter"/>
</dbReference>
<dbReference type="Gene3D" id="3.90.180.10">
    <property type="entry name" value="Medium-chain alcohol dehydrogenases, catalytic domain"/>
    <property type="match status" value="1"/>
</dbReference>
<accession>A0A561EVH5</accession>
<keyword evidence="14" id="KW-1185">Reference proteome</keyword>
<dbReference type="InterPro" id="IPR049551">
    <property type="entry name" value="PKS_DH_C"/>
</dbReference>
<evidence type="ECO:0000256" key="1">
    <source>
        <dbReference type="ARBA" id="ARBA00004792"/>
    </source>
</evidence>
<dbReference type="CDD" id="cd08955">
    <property type="entry name" value="KR_2_FAS_SDR_x"/>
    <property type="match status" value="1"/>
</dbReference>
<dbReference type="InterPro" id="IPR011032">
    <property type="entry name" value="GroES-like_sf"/>
</dbReference>
<dbReference type="InterPro" id="IPR013154">
    <property type="entry name" value="ADH-like_N"/>
</dbReference>
<dbReference type="SUPFAM" id="SSF53901">
    <property type="entry name" value="Thiolase-like"/>
    <property type="match status" value="1"/>
</dbReference>
<dbReference type="SMART" id="SM00822">
    <property type="entry name" value="PKS_KR"/>
    <property type="match status" value="1"/>
</dbReference>
<protein>
    <submittedName>
        <fullName evidence="13">Acyl transferase domain-containing protein</fullName>
    </submittedName>
</protein>
<dbReference type="InterPro" id="IPR013968">
    <property type="entry name" value="PKS_KR"/>
</dbReference>
<dbReference type="Pfam" id="PF14765">
    <property type="entry name" value="PS-DH"/>
    <property type="match status" value="1"/>
</dbReference>
<feature type="domain" description="Ketosynthase family 3 (KS3)" evidence="11">
    <location>
        <begin position="23"/>
        <end position="447"/>
    </location>
</feature>
<dbReference type="InterPro" id="IPR014043">
    <property type="entry name" value="Acyl_transferase_dom"/>
</dbReference>
<dbReference type="RefSeq" id="WP_145793451.1">
    <property type="nucleotide sequence ID" value="NZ_BAAABR010000015.1"/>
</dbReference>
<dbReference type="InterPro" id="IPR049552">
    <property type="entry name" value="PKS_DH_N"/>
</dbReference>
<dbReference type="Pfam" id="PF00550">
    <property type="entry name" value="PP-binding"/>
    <property type="match status" value="1"/>
</dbReference>
<dbReference type="InterPro" id="IPR036291">
    <property type="entry name" value="NAD(P)-bd_dom_sf"/>
</dbReference>
<keyword evidence="5" id="KW-0045">Antibiotic biosynthesis</keyword>
<dbReference type="FunFam" id="3.40.50.720:FF:000209">
    <property type="entry name" value="Polyketide synthase Pks12"/>
    <property type="match status" value="1"/>
</dbReference>
<keyword evidence="6" id="KW-0511">Multifunctional enzyme</keyword>
<evidence type="ECO:0000256" key="7">
    <source>
        <dbReference type="ARBA" id="ARBA00023315"/>
    </source>
</evidence>
<dbReference type="PROSITE" id="PS52019">
    <property type="entry name" value="PKS_MFAS_DH"/>
    <property type="match status" value="1"/>
</dbReference>
<dbReference type="EMBL" id="VIVR01000001">
    <property type="protein sequence ID" value="TWE19609.1"/>
    <property type="molecule type" value="Genomic_DNA"/>
</dbReference>
<comment type="pathway">
    <text evidence="1">Antibiotic biosynthesis.</text>
</comment>
<dbReference type="SUPFAM" id="SSF47336">
    <property type="entry name" value="ACP-like"/>
    <property type="match status" value="1"/>
</dbReference>
<dbReference type="Pfam" id="PF00109">
    <property type="entry name" value="ketoacyl-synt"/>
    <property type="match status" value="1"/>
</dbReference>
<dbReference type="InterPro" id="IPR036736">
    <property type="entry name" value="ACP-like_sf"/>
</dbReference>
<keyword evidence="3" id="KW-0597">Phosphoprotein</keyword>
<dbReference type="FunFam" id="3.40.366.10:FF:000002">
    <property type="entry name" value="Probable polyketide synthase 2"/>
    <property type="match status" value="1"/>
</dbReference>
<dbReference type="SUPFAM" id="SSF51735">
    <property type="entry name" value="NAD(P)-binding Rossmann-fold domains"/>
    <property type="match status" value="3"/>
</dbReference>
<keyword evidence="7" id="KW-0012">Acyltransferase</keyword>
<dbReference type="SUPFAM" id="SSF55048">
    <property type="entry name" value="Probable ACP-binding domain of malonyl-CoA ACP transacylase"/>
    <property type="match status" value="1"/>
</dbReference>
<dbReference type="PANTHER" id="PTHR43775">
    <property type="entry name" value="FATTY ACID SYNTHASE"/>
    <property type="match status" value="1"/>
</dbReference>
<dbReference type="SMART" id="SM00823">
    <property type="entry name" value="PKS_PP"/>
    <property type="match status" value="1"/>
</dbReference>
<dbReference type="SMART" id="SM01294">
    <property type="entry name" value="PKS_PP_betabranch"/>
    <property type="match status" value="1"/>
</dbReference>
<name>A0A561EVH5_9ACTN</name>
<dbReference type="InterPro" id="IPR049900">
    <property type="entry name" value="PKS_mFAS_DH"/>
</dbReference>
<dbReference type="InterPro" id="IPR014030">
    <property type="entry name" value="Ketoacyl_synth_N"/>
</dbReference>
<dbReference type="Pfam" id="PF08240">
    <property type="entry name" value="ADH_N"/>
    <property type="match status" value="1"/>
</dbReference>
<reference evidence="13 14" key="1">
    <citation type="submission" date="2019-06" db="EMBL/GenBank/DDBJ databases">
        <title>Sequencing the genomes of 1000 actinobacteria strains.</title>
        <authorList>
            <person name="Klenk H.-P."/>
        </authorList>
    </citation>
    <scope>NUCLEOTIDE SEQUENCE [LARGE SCALE GENOMIC DNA]</scope>
    <source>
        <strain evidence="13 14">DSM 41649</strain>
    </source>
</reference>
<dbReference type="Gene3D" id="3.40.366.10">
    <property type="entry name" value="Malonyl-Coenzyme A Acyl Carrier Protein, domain 2"/>
    <property type="match status" value="1"/>
</dbReference>
<dbReference type="Gene3D" id="3.40.47.10">
    <property type="match status" value="1"/>
</dbReference>
<dbReference type="InterPro" id="IPR016036">
    <property type="entry name" value="Malonyl_transacylase_ACP-bd"/>
</dbReference>
<dbReference type="InterPro" id="IPR016039">
    <property type="entry name" value="Thiolase-like"/>
</dbReference>
<keyword evidence="4 13" id="KW-0808">Transferase</keyword>
<dbReference type="SMART" id="SM00825">
    <property type="entry name" value="PKS_KS"/>
    <property type="match status" value="1"/>
</dbReference>
<dbReference type="GO" id="GO:0008270">
    <property type="term" value="F:zinc ion binding"/>
    <property type="evidence" value="ECO:0007669"/>
    <property type="project" value="InterPro"/>
</dbReference>
<dbReference type="PROSITE" id="PS52004">
    <property type="entry name" value="KS3_2"/>
    <property type="match status" value="1"/>
</dbReference>
<dbReference type="SMART" id="SM00827">
    <property type="entry name" value="PKS_AT"/>
    <property type="match status" value="1"/>
</dbReference>
<dbReference type="GO" id="GO:0033068">
    <property type="term" value="P:macrolide biosynthetic process"/>
    <property type="evidence" value="ECO:0007669"/>
    <property type="project" value="UniProtKB-ARBA"/>
</dbReference>
<dbReference type="InterPro" id="IPR020807">
    <property type="entry name" value="PKS_DH"/>
</dbReference>
<dbReference type="Pfam" id="PF13602">
    <property type="entry name" value="ADH_zinc_N_2"/>
    <property type="match status" value="1"/>
</dbReference>
<dbReference type="Pfam" id="PF02801">
    <property type="entry name" value="Ketoacyl-synt_C"/>
    <property type="match status" value="1"/>
</dbReference>
<dbReference type="InterPro" id="IPR050091">
    <property type="entry name" value="PKS_NRPS_Biosynth_Enz"/>
</dbReference>
<dbReference type="InterPro" id="IPR018201">
    <property type="entry name" value="Ketoacyl_synth_AS"/>
</dbReference>
<feature type="active site" description="Proton acceptor; for dehydratase activity" evidence="8">
    <location>
        <position position="949"/>
    </location>
</feature>
<dbReference type="OrthoDB" id="9778690at2"/>
<dbReference type="PANTHER" id="PTHR43775:SF37">
    <property type="entry name" value="SI:DKEY-61P9.11"/>
    <property type="match status" value="1"/>
</dbReference>
<evidence type="ECO:0000313" key="13">
    <source>
        <dbReference type="EMBL" id="TWE19609.1"/>
    </source>
</evidence>
<dbReference type="InterPro" id="IPR020843">
    <property type="entry name" value="ER"/>
</dbReference>
<evidence type="ECO:0000256" key="3">
    <source>
        <dbReference type="ARBA" id="ARBA00022553"/>
    </source>
</evidence>
<dbReference type="CDD" id="cd05195">
    <property type="entry name" value="enoyl_red"/>
    <property type="match status" value="1"/>
</dbReference>
<evidence type="ECO:0000256" key="5">
    <source>
        <dbReference type="ARBA" id="ARBA00023194"/>
    </source>
</evidence>
<dbReference type="CDD" id="cd00833">
    <property type="entry name" value="PKS"/>
    <property type="match status" value="1"/>
</dbReference>
<dbReference type="InterPro" id="IPR014031">
    <property type="entry name" value="Ketoacyl_synth_C"/>
</dbReference>
<evidence type="ECO:0000256" key="8">
    <source>
        <dbReference type="PROSITE-ProRule" id="PRU01363"/>
    </source>
</evidence>
<dbReference type="InterPro" id="IPR020806">
    <property type="entry name" value="PKS_PP-bd"/>
</dbReference>
<dbReference type="GO" id="GO:0006633">
    <property type="term" value="P:fatty acid biosynthetic process"/>
    <property type="evidence" value="ECO:0007669"/>
    <property type="project" value="InterPro"/>
</dbReference>
<dbReference type="Pfam" id="PF21089">
    <property type="entry name" value="PKS_DH_N"/>
    <property type="match status" value="1"/>
</dbReference>
<dbReference type="Pfam" id="PF22621">
    <property type="entry name" value="CurL-like_PKS_C"/>
    <property type="match status" value="1"/>
</dbReference>
<feature type="region of interest" description="N-terminal hotdog fold" evidence="8">
    <location>
        <begin position="914"/>
        <end position="1039"/>
    </location>
</feature>
<evidence type="ECO:0000256" key="6">
    <source>
        <dbReference type="ARBA" id="ARBA00023268"/>
    </source>
</evidence>
<dbReference type="SMART" id="SM00829">
    <property type="entry name" value="PKS_ER"/>
    <property type="match status" value="1"/>
</dbReference>
<feature type="region of interest" description="Disordered" evidence="9">
    <location>
        <begin position="1"/>
        <end position="23"/>
    </location>
</feature>